<keyword evidence="7 8" id="KW-0449">Lipoprotein</keyword>
<sequence length="466" mass="50759">MVRFPVSFCSTCSLALTVLAGCSQIDAPALPQTLPGQWQQQVAQPASAAPTVDLHGWWKSFNDPVLDKLLARAVSDNLTLAQASSRLKQARALTRQTDADYLPQLSLATRSSEEVSATDTFFQISLDAVWDLGLFGAREGAEKQAEARIKQAKAEQQAAQVTVVSEVVRQYLELRAAQQQIQTLEALAALDQKALALLDIRIPSHLASPDQRLQLQAQQAETLARLAQPRQVQARALQSLAALLGQTSPDASWNTVQPLPRIKQVSVQQVPSDLLRTRPDIQRAEADVLQAAGELGLAHANLYPHVALGTSYLYAYNMTMHEKVRSNSVPMVGPIIDLPIFNWGQRKAAEKAQKYAMKAALQGYRQVLLDSVAQTEAALAAFGQEQERVTHLQQAEAALDERAQHGLTLTQLGLTSQWEQLDAQRDQLQASLQLTTAQARRSLAFVALYKALGGAPLPAGAGEKHT</sequence>
<evidence type="ECO:0000256" key="5">
    <source>
        <dbReference type="ARBA" id="ARBA00023139"/>
    </source>
</evidence>
<dbReference type="EMBL" id="UAUF01000014">
    <property type="protein sequence ID" value="SPZ12809.1"/>
    <property type="molecule type" value="Genomic_DNA"/>
</dbReference>
<keyword evidence="6" id="KW-0998">Cell outer membrane</keyword>
<evidence type="ECO:0000256" key="3">
    <source>
        <dbReference type="ARBA" id="ARBA00022692"/>
    </source>
</evidence>
<reference evidence="10 13" key="2">
    <citation type="submission" date="2020-10" db="EMBL/GenBank/DDBJ databases">
        <title>Genome sequences of Pseudomonas isolates.</title>
        <authorList>
            <person name="Wessels L."/>
            <person name="Reich F."/>
            <person name="Hammerl J."/>
        </authorList>
    </citation>
    <scope>NUCLEOTIDE SEQUENCE [LARGE SCALE GENOMIC DNA]</scope>
    <source>
        <strain evidence="10 13">20-MO00624-0</strain>
    </source>
</reference>
<keyword evidence="13" id="KW-1185">Reference proteome</keyword>
<comment type="subcellular location">
    <subcellularLocation>
        <location evidence="8">Cell outer membrane</location>
        <topology evidence="8">Lipid-anchor</topology>
    </subcellularLocation>
</comment>
<keyword evidence="8" id="KW-0732">Signal</keyword>
<comment type="similarity">
    <text evidence="1 8">Belongs to the outer membrane factor (OMF) (TC 1.B.17) family.</text>
</comment>
<dbReference type="RefSeq" id="WP_010796418.1">
    <property type="nucleotide sequence ID" value="NZ_FQYS01000008.1"/>
</dbReference>
<dbReference type="PANTHER" id="PTHR30203:SF30">
    <property type="entry name" value="OUTER MEMBRANE PROTEIN-RELATED"/>
    <property type="match status" value="1"/>
</dbReference>
<evidence type="ECO:0000256" key="7">
    <source>
        <dbReference type="ARBA" id="ARBA00023288"/>
    </source>
</evidence>
<keyword evidence="3 8" id="KW-0812">Transmembrane</keyword>
<dbReference type="Proteomes" id="UP000626180">
    <property type="component" value="Unassembled WGS sequence"/>
</dbReference>
<evidence type="ECO:0000256" key="4">
    <source>
        <dbReference type="ARBA" id="ARBA00023136"/>
    </source>
</evidence>
<dbReference type="PROSITE" id="PS51257">
    <property type="entry name" value="PROKAR_LIPOPROTEIN"/>
    <property type="match status" value="1"/>
</dbReference>
<name>A0A2X2EWM8_PSELU</name>
<organism evidence="11 12">
    <name type="scientific">Pseudomonas luteola</name>
    <dbReference type="NCBI Taxonomy" id="47886"/>
    <lineage>
        <taxon>Bacteria</taxon>
        <taxon>Pseudomonadati</taxon>
        <taxon>Pseudomonadota</taxon>
        <taxon>Gammaproteobacteria</taxon>
        <taxon>Pseudomonadales</taxon>
        <taxon>Pseudomonadaceae</taxon>
        <taxon>Pseudomonas</taxon>
    </lineage>
</organism>
<feature type="signal peptide" evidence="8">
    <location>
        <begin position="1"/>
        <end position="20"/>
    </location>
</feature>
<evidence type="ECO:0000256" key="8">
    <source>
        <dbReference type="RuleBase" id="RU362097"/>
    </source>
</evidence>
<dbReference type="EMBL" id="JADMCD010000006">
    <property type="protein sequence ID" value="MBF8641557.1"/>
    <property type="molecule type" value="Genomic_DNA"/>
</dbReference>
<keyword evidence="4 8" id="KW-0472">Membrane</keyword>
<reference evidence="11 12" key="1">
    <citation type="submission" date="2018-06" db="EMBL/GenBank/DDBJ databases">
        <authorList>
            <consortium name="Pathogen Informatics"/>
            <person name="Doyle S."/>
        </authorList>
    </citation>
    <scope>NUCLEOTIDE SEQUENCE [LARGE SCALE GENOMIC DNA]</scope>
    <source>
        <strain evidence="11 12">NCTC11842</strain>
    </source>
</reference>
<keyword evidence="2 8" id="KW-1134">Transmembrane beta strand</keyword>
<dbReference type="NCBIfam" id="TIGR01845">
    <property type="entry name" value="outer_NodT"/>
    <property type="match status" value="1"/>
</dbReference>
<protein>
    <submittedName>
        <fullName evidence="10">Efflux transporter outer membrane subunit</fullName>
    </submittedName>
    <submittedName>
        <fullName evidence="11">Outer membrane efflux protein</fullName>
    </submittedName>
</protein>
<proteinExistence type="inferred from homology"/>
<evidence type="ECO:0000313" key="11">
    <source>
        <dbReference type="EMBL" id="SPZ12809.1"/>
    </source>
</evidence>
<dbReference type="InterPro" id="IPR003423">
    <property type="entry name" value="OMP_efflux"/>
</dbReference>
<keyword evidence="5 8" id="KW-0564">Palmitate</keyword>
<evidence type="ECO:0000256" key="2">
    <source>
        <dbReference type="ARBA" id="ARBA00022452"/>
    </source>
</evidence>
<feature type="coiled-coil region" evidence="9">
    <location>
        <begin position="142"/>
        <end position="194"/>
    </location>
</feature>
<evidence type="ECO:0000256" key="1">
    <source>
        <dbReference type="ARBA" id="ARBA00007613"/>
    </source>
</evidence>
<feature type="chain" id="PRO_5015800988" evidence="8">
    <location>
        <begin position="21"/>
        <end position="466"/>
    </location>
</feature>
<dbReference type="SUPFAM" id="SSF56954">
    <property type="entry name" value="Outer membrane efflux proteins (OEP)"/>
    <property type="match status" value="1"/>
</dbReference>
<dbReference type="InterPro" id="IPR010131">
    <property type="entry name" value="MdtP/NodT-like"/>
</dbReference>
<accession>A0A2X2EWM8</accession>
<dbReference type="GO" id="GO:0009279">
    <property type="term" value="C:cell outer membrane"/>
    <property type="evidence" value="ECO:0007669"/>
    <property type="project" value="UniProtKB-SubCell"/>
</dbReference>
<evidence type="ECO:0000256" key="9">
    <source>
        <dbReference type="SAM" id="Coils"/>
    </source>
</evidence>
<dbReference type="GO" id="GO:0015562">
    <property type="term" value="F:efflux transmembrane transporter activity"/>
    <property type="evidence" value="ECO:0007669"/>
    <property type="project" value="InterPro"/>
</dbReference>
<keyword evidence="9" id="KW-0175">Coiled coil</keyword>
<dbReference type="Gene3D" id="1.20.1600.10">
    <property type="entry name" value="Outer membrane efflux proteins (OEP)"/>
    <property type="match status" value="1"/>
</dbReference>
<gene>
    <name evidence="11" type="primary">oprM_4</name>
    <name evidence="10" type="ORF">IRZ65_12800</name>
    <name evidence="11" type="ORF">NCTC11842_04681</name>
</gene>
<evidence type="ECO:0000313" key="12">
    <source>
        <dbReference type="Proteomes" id="UP000250443"/>
    </source>
</evidence>
<evidence type="ECO:0000313" key="10">
    <source>
        <dbReference type="EMBL" id="MBF8641557.1"/>
    </source>
</evidence>
<evidence type="ECO:0000256" key="6">
    <source>
        <dbReference type="ARBA" id="ARBA00023237"/>
    </source>
</evidence>
<dbReference type="Gene3D" id="2.20.200.10">
    <property type="entry name" value="Outer membrane efflux proteins (OEP)"/>
    <property type="match status" value="1"/>
</dbReference>
<dbReference type="Proteomes" id="UP000250443">
    <property type="component" value="Unassembled WGS sequence"/>
</dbReference>
<dbReference type="AlphaFoldDB" id="A0A2X2EWM8"/>
<dbReference type="Pfam" id="PF02321">
    <property type="entry name" value="OEP"/>
    <property type="match status" value="2"/>
</dbReference>
<dbReference type="PANTHER" id="PTHR30203">
    <property type="entry name" value="OUTER MEMBRANE CATION EFFLUX PROTEIN"/>
    <property type="match status" value="1"/>
</dbReference>
<evidence type="ECO:0000313" key="13">
    <source>
        <dbReference type="Proteomes" id="UP000626180"/>
    </source>
</evidence>